<evidence type="ECO:0000313" key="2">
    <source>
        <dbReference type="Proteomes" id="UP000828390"/>
    </source>
</evidence>
<dbReference type="Proteomes" id="UP000828390">
    <property type="component" value="Unassembled WGS sequence"/>
</dbReference>
<keyword evidence="2" id="KW-1185">Reference proteome</keyword>
<reference evidence="1" key="2">
    <citation type="submission" date="2020-11" db="EMBL/GenBank/DDBJ databases">
        <authorList>
            <person name="McCartney M.A."/>
            <person name="Auch B."/>
            <person name="Kono T."/>
            <person name="Mallez S."/>
            <person name="Becker A."/>
            <person name="Gohl D.M."/>
            <person name="Silverstein K.A.T."/>
            <person name="Koren S."/>
            <person name="Bechman K.B."/>
            <person name="Herman A."/>
            <person name="Abrahante J.E."/>
            <person name="Garbe J."/>
        </authorList>
    </citation>
    <scope>NUCLEOTIDE SEQUENCE</scope>
    <source>
        <strain evidence="1">Duluth1</strain>
        <tissue evidence="1">Whole animal</tissue>
    </source>
</reference>
<dbReference type="EMBL" id="JAIWYP010000001">
    <property type="protein sequence ID" value="KAH3876734.1"/>
    <property type="molecule type" value="Genomic_DNA"/>
</dbReference>
<protein>
    <submittedName>
        <fullName evidence="1">Uncharacterized protein</fullName>
    </submittedName>
</protein>
<organism evidence="1 2">
    <name type="scientific">Dreissena polymorpha</name>
    <name type="common">Zebra mussel</name>
    <name type="synonym">Mytilus polymorpha</name>
    <dbReference type="NCBI Taxonomy" id="45954"/>
    <lineage>
        <taxon>Eukaryota</taxon>
        <taxon>Metazoa</taxon>
        <taxon>Spiralia</taxon>
        <taxon>Lophotrochozoa</taxon>
        <taxon>Mollusca</taxon>
        <taxon>Bivalvia</taxon>
        <taxon>Autobranchia</taxon>
        <taxon>Heteroconchia</taxon>
        <taxon>Euheterodonta</taxon>
        <taxon>Imparidentia</taxon>
        <taxon>Neoheterodontei</taxon>
        <taxon>Myida</taxon>
        <taxon>Dreissenoidea</taxon>
        <taxon>Dreissenidae</taxon>
        <taxon>Dreissena</taxon>
    </lineage>
</organism>
<name>A0A9D4RQ24_DREPO</name>
<dbReference type="AlphaFoldDB" id="A0A9D4RQ24"/>
<reference evidence="1" key="1">
    <citation type="journal article" date="2019" name="bioRxiv">
        <title>The Genome of the Zebra Mussel, Dreissena polymorpha: A Resource for Invasive Species Research.</title>
        <authorList>
            <person name="McCartney M.A."/>
            <person name="Auch B."/>
            <person name="Kono T."/>
            <person name="Mallez S."/>
            <person name="Zhang Y."/>
            <person name="Obille A."/>
            <person name="Becker A."/>
            <person name="Abrahante J.E."/>
            <person name="Garbe J."/>
            <person name="Badalamenti J.P."/>
            <person name="Herman A."/>
            <person name="Mangelson H."/>
            <person name="Liachko I."/>
            <person name="Sullivan S."/>
            <person name="Sone E.D."/>
            <person name="Koren S."/>
            <person name="Silverstein K.A.T."/>
            <person name="Beckman K.B."/>
            <person name="Gohl D.M."/>
        </authorList>
    </citation>
    <scope>NUCLEOTIDE SEQUENCE</scope>
    <source>
        <strain evidence="1">Duluth1</strain>
        <tissue evidence="1">Whole animal</tissue>
    </source>
</reference>
<gene>
    <name evidence="1" type="ORF">DPMN_000584</name>
</gene>
<accession>A0A9D4RQ24</accession>
<proteinExistence type="predicted"/>
<evidence type="ECO:0000313" key="1">
    <source>
        <dbReference type="EMBL" id="KAH3876734.1"/>
    </source>
</evidence>
<sequence>MKKEAERKNISEFGLHGGILIDEMTVQDDLIISRTGDTWNIVGMVDMGDTNNAIKVLTDGKKKVEMATHALQFVFHGFTGFRYI</sequence>
<comment type="caution">
    <text evidence="1">The sequence shown here is derived from an EMBL/GenBank/DDBJ whole genome shotgun (WGS) entry which is preliminary data.</text>
</comment>